<sequence length="407" mass="46465">MIKYSYFYIKKSFFISVLLIFQLIFLILSLYNSFDIFTGFNIEKKQISKFFSDEILYGIEFRSDLNSSTSNDAFSNAEKIINDYLNTNSNHDFFLTLNSIESLSLEKFDNYENFKFPNSPEEGNKFYAKSLHINSDSLKRFPINLYEGRTFNDTELTHISSPKDTIPIILGYDFLNIYNIGDIITIGSSHNAEVIGILSKDQFNPGNLQSSQRFANLNNYIIIPNNYLDSGAYLTGAALLIFDKSTSKEYLNNIRSDLRNLFNEIDVSIDVRDFSSDLSIKITQYLNGLKDIVMISVIITIFIFVSITITLLNSILLYKKDFGVHYLTGARTIDIIKIISGELFILSFVAIILSTPIFIFKGLTNKINVIALLSTFIFLLIMNLIILIIPIVNINKIQLNQLIKGED</sequence>
<keyword evidence="1" id="KW-0812">Transmembrane</keyword>
<proteinExistence type="predicted"/>
<feature type="transmembrane region" description="Helical" evidence="1">
    <location>
        <begin position="339"/>
        <end position="363"/>
    </location>
</feature>
<dbReference type="RefSeq" id="WP_066676411.1">
    <property type="nucleotide sequence ID" value="NZ_CABMIZ010000016.1"/>
</dbReference>
<dbReference type="GO" id="GO:0022857">
    <property type="term" value="F:transmembrane transporter activity"/>
    <property type="evidence" value="ECO:0007669"/>
    <property type="project" value="TreeGrafter"/>
</dbReference>
<evidence type="ECO:0000313" key="3">
    <source>
        <dbReference type="EMBL" id="USS00348.1"/>
    </source>
</evidence>
<protein>
    <submittedName>
        <fullName evidence="2">ABC transporter permease</fullName>
    </submittedName>
</protein>
<dbReference type="KEGG" id="csep:CP523_04510"/>
<feature type="transmembrane region" description="Helical" evidence="1">
    <location>
        <begin position="369"/>
        <end position="394"/>
    </location>
</feature>
<reference evidence="2 4" key="1">
    <citation type="submission" date="2017-09" db="EMBL/GenBank/DDBJ databases">
        <authorList>
            <person name="Thomas P."/>
            <person name="Seyboldt C."/>
        </authorList>
    </citation>
    <scope>NUCLEOTIDE SEQUENCE [LARGE SCALE GENOMIC DNA]</scope>
    <source>
        <strain evidence="2 4">DSM 7534</strain>
    </source>
</reference>
<reference evidence="3" key="2">
    <citation type="submission" date="2022-06" db="EMBL/GenBank/DDBJ databases">
        <authorList>
            <person name="Holder M.E."/>
            <person name="Ajami N.J."/>
            <person name="Petrosino J.F."/>
        </authorList>
    </citation>
    <scope>NUCLEOTIDE SEQUENCE</scope>
    <source>
        <strain evidence="3">RMA 8861</strain>
    </source>
</reference>
<dbReference type="GO" id="GO:0005886">
    <property type="term" value="C:plasma membrane"/>
    <property type="evidence" value="ECO:0007669"/>
    <property type="project" value="TreeGrafter"/>
</dbReference>
<keyword evidence="5" id="KW-1185">Reference proteome</keyword>
<feature type="transmembrane region" description="Helical" evidence="1">
    <location>
        <begin position="292"/>
        <end position="318"/>
    </location>
</feature>
<dbReference type="EMBL" id="CP099799">
    <property type="protein sequence ID" value="USS00348.1"/>
    <property type="molecule type" value="Genomic_DNA"/>
</dbReference>
<dbReference type="OrthoDB" id="1897773at2"/>
<dbReference type="GeneID" id="303559946"/>
<accession>A0A9N7JL72</accession>
<dbReference type="EMBL" id="CP023671">
    <property type="protein sequence ID" value="AYE33787.1"/>
    <property type="molecule type" value="Genomic_DNA"/>
</dbReference>
<gene>
    <name evidence="2" type="ORF">CP523_04510</name>
    <name evidence="3" type="ORF">NH397_12755</name>
</gene>
<dbReference type="AlphaFoldDB" id="A0A9N7JL72"/>
<keyword evidence="1" id="KW-0472">Membrane</keyword>
<evidence type="ECO:0000313" key="4">
    <source>
        <dbReference type="Proteomes" id="UP000280586"/>
    </source>
</evidence>
<name>A0A9N7JL72_CLOSE</name>
<dbReference type="Proteomes" id="UP000280586">
    <property type="component" value="Chromosome"/>
</dbReference>
<dbReference type="PANTHER" id="PTHR30572:SF4">
    <property type="entry name" value="ABC TRANSPORTER PERMEASE YTRF"/>
    <property type="match status" value="1"/>
</dbReference>
<evidence type="ECO:0000313" key="2">
    <source>
        <dbReference type="EMBL" id="AYE33787.1"/>
    </source>
</evidence>
<evidence type="ECO:0000256" key="1">
    <source>
        <dbReference type="SAM" id="Phobius"/>
    </source>
</evidence>
<organism evidence="2 4">
    <name type="scientific">Clostridium septicum</name>
    <dbReference type="NCBI Taxonomy" id="1504"/>
    <lineage>
        <taxon>Bacteria</taxon>
        <taxon>Bacillati</taxon>
        <taxon>Bacillota</taxon>
        <taxon>Clostridia</taxon>
        <taxon>Eubacteriales</taxon>
        <taxon>Clostridiaceae</taxon>
        <taxon>Clostridium</taxon>
    </lineage>
</organism>
<dbReference type="PANTHER" id="PTHR30572">
    <property type="entry name" value="MEMBRANE COMPONENT OF TRANSPORTER-RELATED"/>
    <property type="match status" value="1"/>
</dbReference>
<keyword evidence="1" id="KW-1133">Transmembrane helix</keyword>
<dbReference type="Proteomes" id="UP001055437">
    <property type="component" value="Chromosome"/>
</dbReference>
<dbReference type="InterPro" id="IPR050250">
    <property type="entry name" value="Macrolide_Exporter_MacB"/>
</dbReference>
<evidence type="ECO:0000313" key="5">
    <source>
        <dbReference type="Proteomes" id="UP001055437"/>
    </source>
</evidence>
<feature type="transmembrane region" description="Helical" evidence="1">
    <location>
        <begin position="12"/>
        <end position="31"/>
    </location>
</feature>